<reference evidence="1" key="1">
    <citation type="journal article" date="2020" name="mSystems">
        <title>Genome- and Community-Level Interaction Insights into Carbon Utilization and Element Cycling Functions of Hydrothermarchaeota in Hydrothermal Sediment.</title>
        <authorList>
            <person name="Zhou Z."/>
            <person name="Liu Y."/>
            <person name="Xu W."/>
            <person name="Pan J."/>
            <person name="Luo Z.H."/>
            <person name="Li M."/>
        </authorList>
    </citation>
    <scope>NUCLEOTIDE SEQUENCE [LARGE SCALE GENOMIC DNA]</scope>
    <source>
        <strain evidence="1">SpSt-897</strain>
    </source>
</reference>
<dbReference type="EMBL" id="DTMF01000162">
    <property type="protein sequence ID" value="HGF34007.1"/>
    <property type="molecule type" value="Genomic_DNA"/>
</dbReference>
<sequence>MAKMYVHKNCEIYLPGSPYREDMGSLPLDCFLDEEEYEALPEEKKKEYCLLVDGKCQCRV</sequence>
<comment type="caution">
    <text evidence="1">The sequence shown here is derived from an EMBL/GenBank/DDBJ whole genome shotgun (WGS) entry which is preliminary data.</text>
</comment>
<gene>
    <name evidence="1" type="ORF">ENW96_06410</name>
</gene>
<protein>
    <submittedName>
        <fullName evidence="1">Uncharacterized protein</fullName>
    </submittedName>
</protein>
<evidence type="ECO:0000313" key="1">
    <source>
        <dbReference type="EMBL" id="HGF34007.1"/>
    </source>
</evidence>
<accession>A0A7C3Z0W5</accession>
<dbReference type="AlphaFoldDB" id="A0A7C3Z0W5"/>
<organism evidence="1">
    <name type="scientific">Desulfobacca acetoxidans</name>
    <dbReference type="NCBI Taxonomy" id="60893"/>
    <lineage>
        <taxon>Bacteria</taxon>
        <taxon>Pseudomonadati</taxon>
        <taxon>Thermodesulfobacteriota</taxon>
        <taxon>Desulfobaccia</taxon>
        <taxon>Desulfobaccales</taxon>
        <taxon>Desulfobaccaceae</taxon>
        <taxon>Desulfobacca</taxon>
    </lineage>
</organism>
<proteinExistence type="predicted"/>
<name>A0A7C3Z0W5_9BACT</name>